<evidence type="ECO:0000259" key="2">
    <source>
        <dbReference type="PROSITE" id="PS50943"/>
    </source>
</evidence>
<name>A0A839MXM5_9MICO</name>
<dbReference type="Proteomes" id="UP000559182">
    <property type="component" value="Unassembled WGS sequence"/>
</dbReference>
<accession>A0A839MXM5</accession>
<feature type="region of interest" description="Disordered" evidence="1">
    <location>
        <begin position="1"/>
        <end position="35"/>
    </location>
</feature>
<organism evidence="3 4">
    <name type="scientific">Flexivirga oryzae</name>
    <dbReference type="NCBI Taxonomy" id="1794944"/>
    <lineage>
        <taxon>Bacteria</taxon>
        <taxon>Bacillati</taxon>
        <taxon>Actinomycetota</taxon>
        <taxon>Actinomycetes</taxon>
        <taxon>Micrococcales</taxon>
        <taxon>Dermacoccaceae</taxon>
        <taxon>Flexivirga</taxon>
    </lineage>
</organism>
<proteinExistence type="predicted"/>
<feature type="compositionally biased region" description="Basic and acidic residues" evidence="1">
    <location>
        <begin position="18"/>
        <end position="29"/>
    </location>
</feature>
<dbReference type="SUPFAM" id="SSF47413">
    <property type="entry name" value="lambda repressor-like DNA-binding domains"/>
    <property type="match status" value="1"/>
</dbReference>
<dbReference type="AlphaFoldDB" id="A0A839MXM5"/>
<dbReference type="Pfam" id="PF13560">
    <property type="entry name" value="HTH_31"/>
    <property type="match status" value="1"/>
</dbReference>
<dbReference type="RefSeq" id="WP_183318116.1">
    <property type="nucleotide sequence ID" value="NZ_JACHVQ010000001.1"/>
</dbReference>
<evidence type="ECO:0000313" key="4">
    <source>
        <dbReference type="Proteomes" id="UP000559182"/>
    </source>
</evidence>
<evidence type="ECO:0000313" key="3">
    <source>
        <dbReference type="EMBL" id="MBB2890200.1"/>
    </source>
</evidence>
<reference evidence="3 4" key="1">
    <citation type="submission" date="2020-08" db="EMBL/GenBank/DDBJ databases">
        <title>Sequencing the genomes of 1000 actinobacteria strains.</title>
        <authorList>
            <person name="Klenk H.-P."/>
        </authorList>
    </citation>
    <scope>NUCLEOTIDE SEQUENCE [LARGE SCALE GENOMIC DNA]</scope>
    <source>
        <strain evidence="3 4">DSM 105369</strain>
    </source>
</reference>
<dbReference type="GO" id="GO:0003677">
    <property type="term" value="F:DNA binding"/>
    <property type="evidence" value="ECO:0007669"/>
    <property type="project" value="InterPro"/>
</dbReference>
<protein>
    <recommendedName>
        <fullName evidence="2">HTH cro/C1-type domain-containing protein</fullName>
    </recommendedName>
</protein>
<sequence>MSDKQAAAAGPSRGFLRGNERLARLRERPGAAQRVGEIRSQMRDMNRIYAKSLADIRKAAGRTQVDVAERLGVGQSVVSRTERSDDMLLSTFGSYLAATGADSASIVVHVNGVDVELDLLGTPGGEEGAARRG</sequence>
<dbReference type="InterPro" id="IPR010982">
    <property type="entry name" value="Lambda_DNA-bd_dom_sf"/>
</dbReference>
<dbReference type="PROSITE" id="PS50943">
    <property type="entry name" value="HTH_CROC1"/>
    <property type="match status" value="1"/>
</dbReference>
<dbReference type="Gene3D" id="1.10.260.40">
    <property type="entry name" value="lambda repressor-like DNA-binding domains"/>
    <property type="match status" value="1"/>
</dbReference>
<dbReference type="CDD" id="cd00093">
    <property type="entry name" value="HTH_XRE"/>
    <property type="match status" value="1"/>
</dbReference>
<keyword evidence="4" id="KW-1185">Reference proteome</keyword>
<dbReference type="InterPro" id="IPR001387">
    <property type="entry name" value="Cro/C1-type_HTH"/>
</dbReference>
<gene>
    <name evidence="3" type="ORF">FHU39_000184</name>
</gene>
<comment type="caution">
    <text evidence="3">The sequence shown here is derived from an EMBL/GenBank/DDBJ whole genome shotgun (WGS) entry which is preliminary data.</text>
</comment>
<feature type="domain" description="HTH cro/C1-type" evidence="2">
    <location>
        <begin position="53"/>
        <end position="83"/>
    </location>
</feature>
<evidence type="ECO:0000256" key="1">
    <source>
        <dbReference type="SAM" id="MobiDB-lite"/>
    </source>
</evidence>
<dbReference type="EMBL" id="JACHVQ010000001">
    <property type="protein sequence ID" value="MBB2890200.1"/>
    <property type="molecule type" value="Genomic_DNA"/>
</dbReference>